<dbReference type="CDD" id="cd04670">
    <property type="entry name" value="NUDIX_ASFGF2_Nudt6"/>
    <property type="match status" value="1"/>
</dbReference>
<dbReference type="PROSITE" id="PS00893">
    <property type="entry name" value="NUDIX_BOX"/>
    <property type="match status" value="1"/>
</dbReference>
<dbReference type="EMBL" id="CAJFDH010000006">
    <property type="protein sequence ID" value="CAD5227530.1"/>
    <property type="molecule type" value="Genomic_DNA"/>
</dbReference>
<name>A0A811LH64_9BILA</name>
<dbReference type="SUPFAM" id="SSF55811">
    <property type="entry name" value="Nudix"/>
    <property type="match status" value="1"/>
</dbReference>
<dbReference type="AlphaFoldDB" id="A0A811LH64"/>
<gene>
    <name evidence="5" type="ORF">BOKJ2_LOCUS12219</name>
</gene>
<evidence type="ECO:0000313" key="6">
    <source>
        <dbReference type="Proteomes" id="UP000614601"/>
    </source>
</evidence>
<proteinExistence type="inferred from homology"/>
<dbReference type="Proteomes" id="UP000614601">
    <property type="component" value="Unassembled WGS sequence"/>
</dbReference>
<dbReference type="InterPro" id="IPR040618">
    <property type="entry name" value="Pre-Nudix"/>
</dbReference>
<evidence type="ECO:0000259" key="4">
    <source>
        <dbReference type="PROSITE" id="PS51462"/>
    </source>
</evidence>
<dbReference type="EMBL" id="CAJFCW020000006">
    <property type="protein sequence ID" value="CAG9123348.1"/>
    <property type="molecule type" value="Genomic_DNA"/>
</dbReference>
<dbReference type="InterPro" id="IPR003293">
    <property type="entry name" value="Nudix_hydrolase6-like"/>
</dbReference>
<dbReference type="Proteomes" id="UP000783686">
    <property type="component" value="Unassembled WGS sequence"/>
</dbReference>
<dbReference type="GO" id="GO:0051287">
    <property type="term" value="F:NAD binding"/>
    <property type="evidence" value="ECO:0007669"/>
    <property type="project" value="TreeGrafter"/>
</dbReference>
<dbReference type="OrthoDB" id="447842at2759"/>
<accession>A0A811LH64</accession>
<dbReference type="Pfam" id="PF00293">
    <property type="entry name" value="NUDIX"/>
    <property type="match status" value="1"/>
</dbReference>
<dbReference type="InterPro" id="IPR020084">
    <property type="entry name" value="NUDIX_hydrolase_CS"/>
</dbReference>
<organism evidence="5 6">
    <name type="scientific">Bursaphelenchus okinawaensis</name>
    <dbReference type="NCBI Taxonomy" id="465554"/>
    <lineage>
        <taxon>Eukaryota</taxon>
        <taxon>Metazoa</taxon>
        <taxon>Ecdysozoa</taxon>
        <taxon>Nematoda</taxon>
        <taxon>Chromadorea</taxon>
        <taxon>Rhabditida</taxon>
        <taxon>Tylenchina</taxon>
        <taxon>Tylenchomorpha</taxon>
        <taxon>Aphelenchoidea</taxon>
        <taxon>Aphelenchoididae</taxon>
        <taxon>Bursaphelenchus</taxon>
    </lineage>
</organism>
<evidence type="ECO:0000256" key="2">
    <source>
        <dbReference type="ARBA" id="ARBA00022801"/>
    </source>
</evidence>
<dbReference type="Gene3D" id="3.90.79.10">
    <property type="entry name" value="Nucleoside Triphosphate Pyrophosphohydrolase"/>
    <property type="match status" value="1"/>
</dbReference>
<comment type="similarity">
    <text evidence="1 3">Belongs to the Nudix hydrolase family.</text>
</comment>
<dbReference type="GO" id="GO:0035529">
    <property type="term" value="F:NADH pyrophosphatase activity"/>
    <property type="evidence" value="ECO:0007669"/>
    <property type="project" value="TreeGrafter"/>
</dbReference>
<dbReference type="PRINTS" id="PR00502">
    <property type="entry name" value="NUDIXFAMILY"/>
</dbReference>
<dbReference type="InterPro" id="IPR020476">
    <property type="entry name" value="Nudix_hydrolase"/>
</dbReference>
<evidence type="ECO:0000256" key="1">
    <source>
        <dbReference type="ARBA" id="ARBA00005582"/>
    </source>
</evidence>
<dbReference type="PANTHER" id="PTHR13994:SF13">
    <property type="entry name" value="FI03680P"/>
    <property type="match status" value="1"/>
</dbReference>
<dbReference type="Pfam" id="PF18290">
    <property type="entry name" value="Nudix_hydro"/>
    <property type="match status" value="1"/>
</dbReference>
<comment type="caution">
    <text evidence="5">The sequence shown here is derived from an EMBL/GenBank/DDBJ whole genome shotgun (WGS) entry which is preliminary data.</text>
</comment>
<feature type="domain" description="Nudix hydrolase" evidence="4">
    <location>
        <begin position="106"/>
        <end position="237"/>
    </location>
</feature>
<dbReference type="Gene3D" id="3.40.630.30">
    <property type="match status" value="1"/>
</dbReference>
<reference evidence="5" key="1">
    <citation type="submission" date="2020-09" db="EMBL/GenBank/DDBJ databases">
        <authorList>
            <person name="Kikuchi T."/>
        </authorList>
    </citation>
    <scope>NUCLEOTIDE SEQUENCE</scope>
    <source>
        <strain evidence="5">SH1</strain>
    </source>
</reference>
<dbReference type="GO" id="GO:0047631">
    <property type="term" value="F:ADP-ribose diphosphatase activity"/>
    <property type="evidence" value="ECO:0007669"/>
    <property type="project" value="TreeGrafter"/>
</dbReference>
<evidence type="ECO:0000313" key="5">
    <source>
        <dbReference type="EMBL" id="CAD5227530.1"/>
    </source>
</evidence>
<keyword evidence="2 3" id="KW-0378">Hydrolase</keyword>
<evidence type="ECO:0000256" key="3">
    <source>
        <dbReference type="RuleBase" id="RU003476"/>
    </source>
</evidence>
<dbReference type="InterPro" id="IPR000086">
    <property type="entry name" value="NUDIX_hydrolase_dom"/>
</dbReference>
<dbReference type="PANTHER" id="PTHR13994">
    <property type="entry name" value="NUDIX HYDROLASE RELATED"/>
    <property type="match status" value="1"/>
</dbReference>
<dbReference type="PROSITE" id="PS51462">
    <property type="entry name" value="NUDIX"/>
    <property type="match status" value="1"/>
</dbReference>
<protein>
    <recommendedName>
        <fullName evidence="4">Nudix hydrolase domain-containing protein</fullName>
    </recommendedName>
</protein>
<keyword evidence="6" id="KW-1185">Reference proteome</keyword>
<dbReference type="InterPro" id="IPR015797">
    <property type="entry name" value="NUDIX_hydrolase-like_dom_sf"/>
</dbReference>
<sequence>MTDNVLSFTKDVFDGVTVKSTVSFEKDFENTVPNTELATKWLETSIEFWKNQHYNGVWFEVDLKHIYWVPILAQHGFTFHRARDELCVMIRWLPEDKPNTLPLYPFTSVGVGGVVVNKKGEVLLMREKRGSYLGWKFPGGLADPGERISEAVKREVLEETGIKAEFKNVITFRHITQSLYEKSCDLYFLCYMTPVNEDDITIVKCERETADAKWVSREDILKLSESGEIHHFHMIILDRLDKLLQSGRNGCYQEQFSFKAGSSTRQWDMYFVD</sequence>